<accession>A0A081LD90</accession>
<dbReference type="InterPro" id="IPR036749">
    <property type="entry name" value="Expansin_CBD_sf"/>
</dbReference>
<evidence type="ECO:0000313" key="4">
    <source>
        <dbReference type="Proteomes" id="UP000028091"/>
    </source>
</evidence>
<dbReference type="SUPFAM" id="SSF50685">
    <property type="entry name" value="Barwin-like endoglucanases"/>
    <property type="match status" value="1"/>
</dbReference>
<protein>
    <submittedName>
        <fullName evidence="3">Expansin-YoaJ</fullName>
    </submittedName>
</protein>
<name>A0A081LD90_9BACI</name>
<keyword evidence="4" id="KW-1185">Reference proteome</keyword>
<dbReference type="AlphaFoldDB" id="A0A081LD90"/>
<dbReference type="PANTHER" id="PTHR31836:SF21">
    <property type="entry name" value="EXPANSIN-LIKE PROTEIN 7"/>
    <property type="match status" value="1"/>
</dbReference>
<feature type="signal peptide" evidence="2">
    <location>
        <begin position="1"/>
        <end position="20"/>
    </location>
</feature>
<gene>
    <name evidence="3" type="ORF">BA70_16185</name>
</gene>
<dbReference type="OrthoDB" id="5499927at2"/>
<dbReference type="InterPro" id="IPR051477">
    <property type="entry name" value="Expansin_CellWall"/>
</dbReference>
<dbReference type="InterPro" id="IPR049818">
    <property type="entry name" value="Expansin_EXLX1-like"/>
</dbReference>
<dbReference type="eggNOG" id="COG4305">
    <property type="taxonomic scope" value="Bacteria"/>
</dbReference>
<feature type="chain" id="PRO_5038530110" evidence="2">
    <location>
        <begin position="21"/>
        <end position="235"/>
    </location>
</feature>
<evidence type="ECO:0000256" key="2">
    <source>
        <dbReference type="SAM" id="SignalP"/>
    </source>
</evidence>
<organism evidence="3 4">
    <name type="scientific">Bacillus zhangzhouensis</name>
    <dbReference type="NCBI Taxonomy" id="1178540"/>
    <lineage>
        <taxon>Bacteria</taxon>
        <taxon>Bacillati</taxon>
        <taxon>Bacillota</taxon>
        <taxon>Bacilli</taxon>
        <taxon>Bacillales</taxon>
        <taxon>Bacillaceae</taxon>
        <taxon>Bacillus</taxon>
    </lineage>
</organism>
<comment type="caution">
    <text evidence="3">The sequence shown here is derived from an EMBL/GenBank/DDBJ whole genome shotgun (WGS) entry which is preliminary data.</text>
</comment>
<dbReference type="RefSeq" id="WP_034319859.1">
    <property type="nucleotide sequence ID" value="NZ_JAVIKA010000003.1"/>
</dbReference>
<dbReference type="Gene3D" id="2.40.40.10">
    <property type="entry name" value="RlpA-like domain"/>
    <property type="match status" value="1"/>
</dbReference>
<keyword evidence="1 2" id="KW-0732">Signal</keyword>
<proteinExistence type="predicted"/>
<dbReference type="Gene3D" id="2.60.40.760">
    <property type="entry name" value="Expansin, cellulose-binding-like domain"/>
    <property type="match status" value="1"/>
</dbReference>
<dbReference type="CDD" id="cd22272">
    <property type="entry name" value="DPBB_EXLX1-like"/>
    <property type="match status" value="1"/>
</dbReference>
<dbReference type="SUPFAM" id="SSF49590">
    <property type="entry name" value="PHL pollen allergen"/>
    <property type="match status" value="1"/>
</dbReference>
<evidence type="ECO:0000313" key="3">
    <source>
        <dbReference type="EMBL" id="KEP27216.1"/>
    </source>
</evidence>
<dbReference type="PANTHER" id="PTHR31836">
    <property type="match status" value="1"/>
</dbReference>
<dbReference type="NCBIfam" id="NF041144">
    <property type="entry name" value="expansin_EXLX1"/>
    <property type="match status" value="1"/>
</dbReference>
<dbReference type="EMBL" id="JOTP01000005">
    <property type="protein sequence ID" value="KEP27216.1"/>
    <property type="molecule type" value="Genomic_DNA"/>
</dbReference>
<sequence>MKKRLSLCFIGALILMLSFAVPNMKAASVLDEVRESYATYTGSGYSGGAALLDPIPSDMKITALNPHDYNYKGINAALAGAYLEVKGPKGKTVVYVTDKYPEGAKGALDLSHNAFAKIGHMADGKIPISWKIVKAPISGNVAYRIKEGSSEWWAAIQVRNHKYPIMKMEYYKDGQWVNMEKTDYNHFLGFNMGSKSLPVRITDIRGVIVKDKLPALPSTAASQAYIVKGNVQLPN</sequence>
<dbReference type="InterPro" id="IPR036908">
    <property type="entry name" value="RlpA-like_sf"/>
</dbReference>
<dbReference type="Proteomes" id="UP000028091">
    <property type="component" value="Unassembled WGS sequence"/>
</dbReference>
<reference evidence="3 4" key="1">
    <citation type="submission" date="2012-09" db="EMBL/GenBank/DDBJ databases">
        <title>Genome Sequence of Bacillus sp. DW5-4.</title>
        <authorList>
            <person name="Lai Q."/>
            <person name="Liu Y."/>
            <person name="Shao Z."/>
        </authorList>
    </citation>
    <scope>NUCLEOTIDE SEQUENCE [LARGE SCALE GENOMIC DNA]</scope>
    <source>
        <strain evidence="3 4">DW5-4</strain>
    </source>
</reference>
<evidence type="ECO:0000256" key="1">
    <source>
        <dbReference type="ARBA" id="ARBA00022729"/>
    </source>
</evidence>